<accession>A0AAD9TSM4</accession>
<evidence type="ECO:0000256" key="2">
    <source>
        <dbReference type="SAM" id="MobiDB-lite"/>
    </source>
</evidence>
<evidence type="ECO:0000313" key="5">
    <source>
        <dbReference type="Proteomes" id="UP001280121"/>
    </source>
</evidence>
<dbReference type="PROSITE" id="PS50158">
    <property type="entry name" value="ZF_CCHC"/>
    <property type="match status" value="1"/>
</dbReference>
<keyword evidence="1" id="KW-0479">Metal-binding</keyword>
<keyword evidence="1" id="KW-0863">Zinc-finger</keyword>
<feature type="compositionally biased region" description="Polar residues" evidence="2">
    <location>
        <begin position="82"/>
        <end position="92"/>
    </location>
</feature>
<gene>
    <name evidence="4" type="ORF">Ddye_023288</name>
</gene>
<feature type="domain" description="CCHC-type" evidence="3">
    <location>
        <begin position="90"/>
        <end position="103"/>
    </location>
</feature>
<dbReference type="EMBL" id="JANJYI010000007">
    <property type="protein sequence ID" value="KAK2641525.1"/>
    <property type="molecule type" value="Genomic_DNA"/>
</dbReference>
<reference evidence="4" key="1">
    <citation type="journal article" date="2023" name="Plant J.">
        <title>Genome sequences and population genomics provide insights into the demographic history, inbreeding, and mutation load of two 'living fossil' tree species of Dipteronia.</title>
        <authorList>
            <person name="Feng Y."/>
            <person name="Comes H.P."/>
            <person name="Chen J."/>
            <person name="Zhu S."/>
            <person name="Lu R."/>
            <person name="Zhang X."/>
            <person name="Li P."/>
            <person name="Qiu J."/>
            <person name="Olsen K.M."/>
            <person name="Qiu Y."/>
        </authorList>
    </citation>
    <scope>NUCLEOTIDE SEQUENCE</scope>
    <source>
        <strain evidence="4">KIB01</strain>
    </source>
</reference>
<keyword evidence="5" id="KW-1185">Reference proteome</keyword>
<evidence type="ECO:0000256" key="1">
    <source>
        <dbReference type="PROSITE-ProRule" id="PRU00047"/>
    </source>
</evidence>
<dbReference type="InterPro" id="IPR001878">
    <property type="entry name" value="Znf_CCHC"/>
</dbReference>
<proteinExistence type="predicted"/>
<keyword evidence="1" id="KW-0862">Zinc</keyword>
<evidence type="ECO:0000259" key="3">
    <source>
        <dbReference type="PROSITE" id="PS50158"/>
    </source>
</evidence>
<dbReference type="GO" id="GO:0003676">
    <property type="term" value="F:nucleic acid binding"/>
    <property type="evidence" value="ECO:0007669"/>
    <property type="project" value="InterPro"/>
</dbReference>
<evidence type="ECO:0000313" key="4">
    <source>
        <dbReference type="EMBL" id="KAK2641525.1"/>
    </source>
</evidence>
<sequence>MDHLPCSHALAVARDRNMDFTSLCTDYYKRQTLIDMYSVPIMPVGHLSTWIVPSDITEMVVLNLISKGQVGHPRAGRHISSSERTTTQNCSRCGQPGHNSMRCCNPTLINEGPSRDVPEEYRGKYSIYYTVGQNKQMCPNRDSTVE</sequence>
<dbReference type="AlphaFoldDB" id="A0AAD9TSM4"/>
<protein>
    <recommendedName>
        <fullName evidence="3">CCHC-type domain-containing protein</fullName>
    </recommendedName>
</protein>
<feature type="region of interest" description="Disordered" evidence="2">
    <location>
        <begin position="72"/>
        <end position="92"/>
    </location>
</feature>
<comment type="caution">
    <text evidence="4">The sequence shown here is derived from an EMBL/GenBank/DDBJ whole genome shotgun (WGS) entry which is preliminary data.</text>
</comment>
<organism evidence="4 5">
    <name type="scientific">Dipteronia dyeriana</name>
    <dbReference type="NCBI Taxonomy" id="168575"/>
    <lineage>
        <taxon>Eukaryota</taxon>
        <taxon>Viridiplantae</taxon>
        <taxon>Streptophyta</taxon>
        <taxon>Embryophyta</taxon>
        <taxon>Tracheophyta</taxon>
        <taxon>Spermatophyta</taxon>
        <taxon>Magnoliopsida</taxon>
        <taxon>eudicotyledons</taxon>
        <taxon>Gunneridae</taxon>
        <taxon>Pentapetalae</taxon>
        <taxon>rosids</taxon>
        <taxon>malvids</taxon>
        <taxon>Sapindales</taxon>
        <taxon>Sapindaceae</taxon>
        <taxon>Hippocastanoideae</taxon>
        <taxon>Acereae</taxon>
        <taxon>Dipteronia</taxon>
    </lineage>
</organism>
<dbReference type="Proteomes" id="UP001280121">
    <property type="component" value="Unassembled WGS sequence"/>
</dbReference>
<dbReference type="GO" id="GO:0008270">
    <property type="term" value="F:zinc ion binding"/>
    <property type="evidence" value="ECO:0007669"/>
    <property type="project" value="UniProtKB-KW"/>
</dbReference>
<name>A0AAD9TSM4_9ROSI</name>